<dbReference type="AlphaFoldDB" id="A0A926Z8L6"/>
<reference evidence="3" key="1">
    <citation type="journal article" date="2015" name="ISME J.">
        <title>Draft Genome Sequence of Streptomyces incarnatus NRRL8089, which Produces the Nucleoside Antibiotic Sinefungin.</title>
        <authorList>
            <person name="Oshima K."/>
            <person name="Hattori M."/>
            <person name="Shimizu H."/>
            <person name="Fukuda K."/>
            <person name="Nemoto M."/>
            <person name="Inagaki K."/>
            <person name="Tamura T."/>
        </authorList>
    </citation>
    <scope>NUCLEOTIDE SEQUENCE</scope>
    <source>
        <strain evidence="3">FACHB-1277</strain>
    </source>
</reference>
<reference evidence="3" key="2">
    <citation type="submission" date="2020-08" db="EMBL/GenBank/DDBJ databases">
        <authorList>
            <person name="Chen M."/>
            <person name="Teng W."/>
            <person name="Zhao L."/>
            <person name="Hu C."/>
            <person name="Zhou Y."/>
            <person name="Han B."/>
            <person name="Song L."/>
            <person name="Shu W."/>
        </authorList>
    </citation>
    <scope>NUCLEOTIDE SEQUENCE</scope>
    <source>
        <strain evidence="3">FACHB-1277</strain>
    </source>
</reference>
<name>A0A926Z8L6_9CYAN</name>
<dbReference type="Gene3D" id="3.40.1620.10">
    <property type="entry name" value="YefM-like domain"/>
    <property type="match status" value="1"/>
</dbReference>
<dbReference type="RefSeq" id="WP_190353295.1">
    <property type="nucleotide sequence ID" value="NZ_JACJPY010000161.1"/>
</dbReference>
<proteinExistence type="inferred from homology"/>
<gene>
    <name evidence="3" type="ORF">H6F44_22395</name>
</gene>
<dbReference type="InterPro" id="IPR036165">
    <property type="entry name" value="YefM-like_sf"/>
</dbReference>
<protein>
    <recommendedName>
        <fullName evidence="2">Antitoxin</fullName>
    </recommendedName>
</protein>
<accession>A0A926Z8L6</accession>
<dbReference type="InterPro" id="IPR006442">
    <property type="entry name" value="Antitoxin_Phd/YefM"/>
</dbReference>
<keyword evidence="4" id="KW-1185">Reference proteome</keyword>
<dbReference type="NCBIfam" id="TIGR01552">
    <property type="entry name" value="phd_fam"/>
    <property type="match status" value="1"/>
</dbReference>
<evidence type="ECO:0000256" key="2">
    <source>
        <dbReference type="RuleBase" id="RU362080"/>
    </source>
</evidence>
<evidence type="ECO:0000256" key="1">
    <source>
        <dbReference type="ARBA" id="ARBA00009981"/>
    </source>
</evidence>
<sequence>MKTLGASEAKNRFGELLDLARREPVQIAKKGRSVAIMMSIEEFERFLDLENQFLALKADQAKQEGFIGIKESEALLSEILNA</sequence>
<dbReference type="EMBL" id="JACJPY010000161">
    <property type="protein sequence ID" value="MBD2152838.1"/>
    <property type="molecule type" value="Genomic_DNA"/>
</dbReference>
<comment type="similarity">
    <text evidence="1 2">Belongs to the phD/YefM antitoxin family.</text>
</comment>
<comment type="function">
    <text evidence="2">Antitoxin component of a type II toxin-antitoxin (TA) system.</text>
</comment>
<evidence type="ECO:0000313" key="3">
    <source>
        <dbReference type="EMBL" id="MBD2152838.1"/>
    </source>
</evidence>
<organism evidence="3 4">
    <name type="scientific">Pseudanabaena cinerea FACHB-1277</name>
    <dbReference type="NCBI Taxonomy" id="2949581"/>
    <lineage>
        <taxon>Bacteria</taxon>
        <taxon>Bacillati</taxon>
        <taxon>Cyanobacteriota</taxon>
        <taxon>Cyanophyceae</taxon>
        <taxon>Pseudanabaenales</taxon>
        <taxon>Pseudanabaenaceae</taxon>
        <taxon>Pseudanabaena</taxon>
        <taxon>Pseudanabaena cinerea</taxon>
    </lineage>
</organism>
<dbReference type="SUPFAM" id="SSF143120">
    <property type="entry name" value="YefM-like"/>
    <property type="match status" value="1"/>
</dbReference>
<dbReference type="Pfam" id="PF02604">
    <property type="entry name" value="PhdYeFM_antitox"/>
    <property type="match status" value="1"/>
</dbReference>
<comment type="caution">
    <text evidence="3">The sequence shown here is derived from an EMBL/GenBank/DDBJ whole genome shotgun (WGS) entry which is preliminary data.</text>
</comment>
<evidence type="ECO:0000313" key="4">
    <source>
        <dbReference type="Proteomes" id="UP000631421"/>
    </source>
</evidence>
<dbReference type="Proteomes" id="UP000631421">
    <property type="component" value="Unassembled WGS sequence"/>
</dbReference>